<feature type="transmembrane region" description="Helical" evidence="7">
    <location>
        <begin position="319"/>
        <end position="337"/>
    </location>
</feature>
<dbReference type="EMBL" id="JAAXOU010000081">
    <property type="protein sequence ID" value="NKY14477.1"/>
    <property type="molecule type" value="Genomic_DNA"/>
</dbReference>
<feature type="transmembrane region" description="Helical" evidence="7">
    <location>
        <begin position="383"/>
        <end position="405"/>
    </location>
</feature>
<evidence type="ECO:0000256" key="2">
    <source>
        <dbReference type="ARBA" id="ARBA00022448"/>
    </source>
</evidence>
<dbReference type="Gene3D" id="1.20.1250.20">
    <property type="entry name" value="MFS general substrate transporter like domains"/>
    <property type="match status" value="2"/>
</dbReference>
<feature type="transmembrane region" description="Helical" evidence="7">
    <location>
        <begin position="56"/>
        <end position="80"/>
    </location>
</feature>
<evidence type="ECO:0000256" key="7">
    <source>
        <dbReference type="SAM" id="Phobius"/>
    </source>
</evidence>
<feature type="transmembrane region" description="Helical" evidence="7">
    <location>
        <begin position="288"/>
        <end position="307"/>
    </location>
</feature>
<feature type="transmembrane region" description="Helical" evidence="7">
    <location>
        <begin position="343"/>
        <end position="371"/>
    </location>
</feature>
<accession>A0AA44DD01</accession>
<dbReference type="InterPro" id="IPR011701">
    <property type="entry name" value="MFS"/>
</dbReference>
<organism evidence="9 10">
    <name type="scientific">Streptomyces somaliensis (strain ATCC 33201 / DSM 40738 / JCM 12659 / KCTC 9044 / NCTC 11332 / NRRL B-12077 / IP 733)</name>
    <dbReference type="NCBI Taxonomy" id="1134445"/>
    <lineage>
        <taxon>Bacteria</taxon>
        <taxon>Bacillati</taxon>
        <taxon>Actinomycetota</taxon>
        <taxon>Actinomycetes</taxon>
        <taxon>Kitasatosporales</taxon>
        <taxon>Streptomycetaceae</taxon>
        <taxon>Streptomyces</taxon>
    </lineage>
</organism>
<feature type="transmembrane region" description="Helical" evidence="7">
    <location>
        <begin position="21"/>
        <end position="50"/>
    </location>
</feature>
<keyword evidence="10" id="KW-1185">Reference proteome</keyword>
<dbReference type="CDD" id="cd17369">
    <property type="entry name" value="MFS_ShiA_like"/>
    <property type="match status" value="1"/>
</dbReference>
<dbReference type="InterPro" id="IPR036259">
    <property type="entry name" value="MFS_trans_sf"/>
</dbReference>
<keyword evidence="2" id="KW-0813">Transport</keyword>
<evidence type="ECO:0000313" key="9">
    <source>
        <dbReference type="EMBL" id="NKY14477.1"/>
    </source>
</evidence>
<feature type="transmembrane region" description="Helical" evidence="7">
    <location>
        <begin position="196"/>
        <end position="215"/>
    </location>
</feature>
<dbReference type="GO" id="GO:0022857">
    <property type="term" value="F:transmembrane transporter activity"/>
    <property type="evidence" value="ECO:0007669"/>
    <property type="project" value="InterPro"/>
</dbReference>
<dbReference type="Proteomes" id="UP000570003">
    <property type="component" value="Unassembled WGS sequence"/>
</dbReference>
<evidence type="ECO:0000256" key="6">
    <source>
        <dbReference type="ARBA" id="ARBA00023136"/>
    </source>
</evidence>
<evidence type="ECO:0000256" key="5">
    <source>
        <dbReference type="ARBA" id="ARBA00022989"/>
    </source>
</evidence>
<feature type="transmembrane region" description="Helical" evidence="7">
    <location>
        <begin position="119"/>
        <end position="147"/>
    </location>
</feature>
<evidence type="ECO:0000256" key="1">
    <source>
        <dbReference type="ARBA" id="ARBA00004651"/>
    </source>
</evidence>
<dbReference type="PANTHER" id="PTHR43045">
    <property type="entry name" value="SHIKIMATE TRANSPORTER"/>
    <property type="match status" value="1"/>
</dbReference>
<evidence type="ECO:0000259" key="8">
    <source>
        <dbReference type="PROSITE" id="PS50850"/>
    </source>
</evidence>
<gene>
    <name evidence="9" type="ORF">HGA06_09955</name>
</gene>
<dbReference type="GO" id="GO:0005886">
    <property type="term" value="C:plasma membrane"/>
    <property type="evidence" value="ECO:0007669"/>
    <property type="project" value="UniProtKB-SubCell"/>
</dbReference>
<name>A0AA44DD01_STRE0</name>
<dbReference type="PROSITE" id="PS50850">
    <property type="entry name" value="MFS"/>
    <property type="match status" value="1"/>
</dbReference>
<proteinExistence type="predicted"/>
<sequence>MSSATQSPAPLNPRLMRKLMFAGLVGSSIEWYDFFIYGTAAALVFGTVFFPDASPLIGTLLAFSTFWAGFIARPLGGMVFGVIGDRMGRKPAVMICLIMATAGTFLIGCLPSTSSIGVAAPILLVVLRFVQGIAVGGQWGGVVLLLTESAMPGRRGRSGSFGQMGVPIGLLLGTASFLIVAKAVPGAAFVEWGWRIPFLASALLLPVVVFIHTKVEETPAFRELKEAAEAAAEKKAVGRTPLRDVVATEWRRILLGAGVLFSSNAVFYVGVAGVLDYGTRELGLDRDALLRVSLLSSLIGVFIVYVAGSASDRFGRKPLMVAGAALLLLWAFPYFWLVDSASLLAIFIATLVGGIGSSLVFGPYAAFLGELFEPRVRYSGMSLAYQLTAILISGGTPFIMTALLARFDTTAAVSAYMALVGLVSLFCAFRVPETHPAGARSGASGSTSAV</sequence>
<dbReference type="PANTHER" id="PTHR43045:SF1">
    <property type="entry name" value="SHIKIMATE TRANSPORTER"/>
    <property type="match status" value="1"/>
</dbReference>
<reference evidence="9 10" key="1">
    <citation type="submission" date="2020-04" db="EMBL/GenBank/DDBJ databases">
        <title>MicrobeNet Type strains.</title>
        <authorList>
            <person name="Nicholson A.C."/>
        </authorList>
    </citation>
    <scope>NUCLEOTIDE SEQUENCE [LARGE SCALE GENOMIC DNA]</scope>
    <source>
        <strain evidence="9 10">DSM 40738</strain>
    </source>
</reference>
<dbReference type="InterPro" id="IPR020846">
    <property type="entry name" value="MFS_dom"/>
</dbReference>
<keyword evidence="5 7" id="KW-1133">Transmembrane helix</keyword>
<dbReference type="SUPFAM" id="SSF103473">
    <property type="entry name" value="MFS general substrate transporter"/>
    <property type="match status" value="1"/>
</dbReference>
<comment type="caution">
    <text evidence="9">The sequence shown here is derived from an EMBL/GenBank/DDBJ whole genome shotgun (WGS) entry which is preliminary data.</text>
</comment>
<dbReference type="AlphaFoldDB" id="A0AA44DD01"/>
<feature type="transmembrane region" description="Helical" evidence="7">
    <location>
        <begin position="253"/>
        <end position="276"/>
    </location>
</feature>
<feature type="domain" description="Major facilitator superfamily (MFS) profile" evidence="8">
    <location>
        <begin position="19"/>
        <end position="435"/>
    </location>
</feature>
<feature type="transmembrane region" description="Helical" evidence="7">
    <location>
        <begin position="411"/>
        <end position="431"/>
    </location>
</feature>
<feature type="transmembrane region" description="Helical" evidence="7">
    <location>
        <begin position="92"/>
        <end position="113"/>
    </location>
</feature>
<keyword evidence="3" id="KW-1003">Cell membrane</keyword>
<evidence type="ECO:0000256" key="4">
    <source>
        <dbReference type="ARBA" id="ARBA00022692"/>
    </source>
</evidence>
<evidence type="ECO:0000313" key="10">
    <source>
        <dbReference type="Proteomes" id="UP000570003"/>
    </source>
</evidence>
<dbReference type="Pfam" id="PF07690">
    <property type="entry name" value="MFS_1"/>
    <property type="match status" value="1"/>
</dbReference>
<feature type="transmembrane region" description="Helical" evidence="7">
    <location>
        <begin position="168"/>
        <end position="190"/>
    </location>
</feature>
<keyword evidence="6 7" id="KW-0472">Membrane</keyword>
<dbReference type="PROSITE" id="PS00217">
    <property type="entry name" value="SUGAR_TRANSPORT_2"/>
    <property type="match status" value="1"/>
</dbReference>
<evidence type="ECO:0000256" key="3">
    <source>
        <dbReference type="ARBA" id="ARBA00022475"/>
    </source>
</evidence>
<protein>
    <submittedName>
        <fullName evidence="9">MHS family MFS transporter</fullName>
    </submittedName>
</protein>
<keyword evidence="4 7" id="KW-0812">Transmembrane</keyword>
<comment type="subcellular location">
    <subcellularLocation>
        <location evidence="1">Cell membrane</location>
        <topology evidence="1">Multi-pass membrane protein</topology>
    </subcellularLocation>
</comment>
<dbReference type="InterPro" id="IPR005829">
    <property type="entry name" value="Sugar_transporter_CS"/>
</dbReference>